<feature type="transmembrane region" description="Helical" evidence="1">
    <location>
        <begin position="31"/>
        <end position="50"/>
    </location>
</feature>
<keyword evidence="1" id="KW-0472">Membrane</keyword>
<dbReference type="EMBL" id="AWVQ01000388">
    <property type="protein sequence ID" value="ERK70749.1"/>
    <property type="molecule type" value="Genomic_DNA"/>
</dbReference>
<keyword evidence="1" id="KW-0812">Transmembrane</keyword>
<comment type="caution">
    <text evidence="2">The sequence shown here is derived from an EMBL/GenBank/DDBJ whole genome shotgun (WGS) entry which is preliminary data.</text>
</comment>
<feature type="transmembrane region" description="Helical" evidence="1">
    <location>
        <begin position="56"/>
        <end position="74"/>
    </location>
</feature>
<evidence type="ECO:0000313" key="3">
    <source>
        <dbReference type="Proteomes" id="UP000016605"/>
    </source>
</evidence>
<sequence length="259" mass="27693">MGAMSTSVLTPRVTTLGAPLVAVRASGYSPLGVTAFFTLAAAVSALIAIFVEPVALRIGMGLLAAAMIGAGAGIRRVMESTSARTIRIDPAAGSVRFISTRVVRSTFLTVGFLLIAPGLTFLVLQYLAIPPGNPVDFKRWYILGLGLLGLCIVAHELWILRIPAGLTLTEFGISGTRGVRLIRLTWDEIATVGVVDMRGAHLLLKTTSGELIRIAPYWIGSDPNVVAPIVWYFLHNPGQRHLLTDPRAAIQQVEEATVE</sequence>
<evidence type="ECO:0000256" key="1">
    <source>
        <dbReference type="SAM" id="Phobius"/>
    </source>
</evidence>
<accession>U2RQ85</accession>
<name>U2RQ85_LEIAQ</name>
<evidence type="ECO:0000313" key="2">
    <source>
        <dbReference type="EMBL" id="ERK70749.1"/>
    </source>
</evidence>
<dbReference type="Proteomes" id="UP000016605">
    <property type="component" value="Unassembled WGS sequence"/>
</dbReference>
<protein>
    <submittedName>
        <fullName evidence="2">Uncharacterized protein</fullName>
    </submittedName>
</protein>
<feature type="transmembrane region" description="Helical" evidence="1">
    <location>
        <begin position="106"/>
        <end position="128"/>
    </location>
</feature>
<feature type="transmembrane region" description="Helical" evidence="1">
    <location>
        <begin position="140"/>
        <end position="160"/>
    </location>
</feature>
<dbReference type="PATRIC" id="fig|1358026.3.peg.2474"/>
<reference evidence="2 3" key="1">
    <citation type="submission" date="2013-08" db="EMBL/GenBank/DDBJ databases">
        <authorList>
            <person name="Weinstock G."/>
            <person name="Sodergren E."/>
            <person name="Wylie T."/>
            <person name="Fulton L."/>
            <person name="Fulton R."/>
            <person name="Fronick C."/>
            <person name="O'Laughlin M."/>
            <person name="Godfrey J."/>
            <person name="Miner T."/>
            <person name="Herter B."/>
            <person name="Appelbaum E."/>
            <person name="Cordes M."/>
            <person name="Lek S."/>
            <person name="Wollam A."/>
            <person name="Pepin K.H."/>
            <person name="Palsikar V.B."/>
            <person name="Mitreva M."/>
            <person name="Wilson R.K."/>
        </authorList>
    </citation>
    <scope>NUCLEOTIDE SEQUENCE [LARGE SCALE GENOMIC DNA]</scope>
    <source>
        <strain evidence="2 3">ATCC 14665</strain>
    </source>
</reference>
<dbReference type="HOGENOM" id="CLU_1072797_0_0_11"/>
<proteinExistence type="predicted"/>
<organism evidence="2 3">
    <name type="scientific">Leifsonia aquatica ATCC 14665</name>
    <dbReference type="NCBI Taxonomy" id="1358026"/>
    <lineage>
        <taxon>Bacteria</taxon>
        <taxon>Bacillati</taxon>
        <taxon>Actinomycetota</taxon>
        <taxon>Actinomycetes</taxon>
        <taxon>Micrococcales</taxon>
        <taxon>Microbacteriaceae</taxon>
        <taxon>Leifsonia</taxon>
    </lineage>
</organism>
<keyword evidence="1" id="KW-1133">Transmembrane helix</keyword>
<gene>
    <name evidence="2" type="ORF">N136_02911</name>
</gene>
<dbReference type="AlphaFoldDB" id="U2RQ85"/>